<keyword evidence="1" id="KW-0472">Membrane</keyword>
<protein>
    <recommendedName>
        <fullName evidence="2">Glycosyl transferase CAP10 domain-containing protein</fullName>
    </recommendedName>
</protein>
<organism evidence="3 4">
    <name type="scientific">Hibiscus sabdariffa</name>
    <name type="common">roselle</name>
    <dbReference type="NCBI Taxonomy" id="183260"/>
    <lineage>
        <taxon>Eukaryota</taxon>
        <taxon>Viridiplantae</taxon>
        <taxon>Streptophyta</taxon>
        <taxon>Embryophyta</taxon>
        <taxon>Tracheophyta</taxon>
        <taxon>Spermatophyta</taxon>
        <taxon>Magnoliopsida</taxon>
        <taxon>eudicotyledons</taxon>
        <taxon>Gunneridae</taxon>
        <taxon>Pentapetalae</taxon>
        <taxon>rosids</taxon>
        <taxon>malvids</taxon>
        <taxon>Malvales</taxon>
        <taxon>Malvaceae</taxon>
        <taxon>Malvoideae</taxon>
        <taxon>Hibiscus</taxon>
    </lineage>
</organism>
<reference evidence="3 4" key="1">
    <citation type="journal article" date="2024" name="G3 (Bethesda)">
        <title>Genome assembly of Hibiscus sabdariffa L. provides insights into metabolisms of medicinal natural products.</title>
        <authorList>
            <person name="Kim T."/>
        </authorList>
    </citation>
    <scope>NUCLEOTIDE SEQUENCE [LARGE SCALE GENOMIC DNA]</scope>
    <source>
        <strain evidence="3">TK-2024</strain>
        <tissue evidence="3">Old leaves</tissue>
    </source>
</reference>
<dbReference type="PANTHER" id="PTHR12203:SF85">
    <property type="entry name" value="GLYCOSYLTRANSFERASE FAMILY 90 PROTEIN"/>
    <property type="match status" value="1"/>
</dbReference>
<feature type="transmembrane region" description="Helical" evidence="1">
    <location>
        <begin position="39"/>
        <end position="61"/>
    </location>
</feature>
<dbReference type="EMBL" id="JBBPBN010000006">
    <property type="protein sequence ID" value="KAK9035906.1"/>
    <property type="molecule type" value="Genomic_DNA"/>
</dbReference>
<dbReference type="PANTHER" id="PTHR12203">
    <property type="entry name" value="KDEL LYS-ASP-GLU-LEU CONTAINING - RELATED"/>
    <property type="match status" value="1"/>
</dbReference>
<keyword evidence="4" id="KW-1185">Reference proteome</keyword>
<evidence type="ECO:0000256" key="1">
    <source>
        <dbReference type="SAM" id="Phobius"/>
    </source>
</evidence>
<proteinExistence type="predicted"/>
<dbReference type="InterPro" id="IPR051091">
    <property type="entry name" value="O-Glucosyltr/Glycosyltrsf_90"/>
</dbReference>
<dbReference type="Proteomes" id="UP001396334">
    <property type="component" value="Unassembled WGS sequence"/>
</dbReference>
<gene>
    <name evidence="3" type="ORF">V6N11_077930</name>
</gene>
<evidence type="ECO:0000313" key="3">
    <source>
        <dbReference type="EMBL" id="KAK9035906.1"/>
    </source>
</evidence>
<evidence type="ECO:0000259" key="2">
    <source>
        <dbReference type="SMART" id="SM00672"/>
    </source>
</evidence>
<keyword evidence="1" id="KW-1133">Transmembrane helix</keyword>
<accession>A0ABR2TEI2</accession>
<dbReference type="Pfam" id="PF05686">
    <property type="entry name" value="Glyco_transf_90"/>
    <property type="match status" value="1"/>
</dbReference>
<comment type="caution">
    <text evidence="3">The sequence shown here is derived from an EMBL/GenBank/DDBJ whole genome shotgun (WGS) entry which is preliminary data.</text>
</comment>
<dbReference type="InterPro" id="IPR006598">
    <property type="entry name" value="CAP10"/>
</dbReference>
<dbReference type="SMART" id="SM00672">
    <property type="entry name" value="CAP10"/>
    <property type="match status" value="1"/>
</dbReference>
<keyword evidence="1" id="KW-0812">Transmembrane</keyword>
<name>A0ABR2TEI2_9ROSI</name>
<evidence type="ECO:0000313" key="4">
    <source>
        <dbReference type="Proteomes" id="UP001396334"/>
    </source>
</evidence>
<feature type="domain" description="Glycosyl transferase CAP10" evidence="2">
    <location>
        <begin position="192"/>
        <end position="440"/>
    </location>
</feature>
<sequence length="516" mass="60397">MASMAEHVKIVHGVWPYGHGDEVIRGWLSKAGLGRLKGFVTTTTSFIFFFFLLVIAALVWMDFPIIRGNPFSFTSPSSKIHHPEKIHHVSIERIQFPLNCSSFVNYVTTFEPKGSRAETCPDYFRWIHQDLRPWKASGITKDMIERGIPSADFRLVIVNGNVYVERYRPSFQTRDLFTIWGILQLLKLYPGKVPDLELLFYCGDNTVIMKRDYEGPSAASPPPVFHYCGEKAALDIIFPDWSFWGWAEVNIKPWEETLRAIRKGAERIKWENRKPYAYWKGAPTSRDRLDLLNCNLSDTDDWSVRVYEQDWGKEIREGFKNSNLEDQCTHRYKIYAEGRTWSVSEKYIMTCDSMTLMIQPEYYDFFSRSLVPAKHFWPIGRENKCRRLKFAVEWGNNHTRQAQAIGKAGRQFMEEMLAMRNVYDYMFHLLNEYSKLLKFKPRIPPNAQRVCAETTEQGLAKEFMLQSMVKSPSDKLPCALRPPFEPRAMQASLDVKQNNTRQVEMWEAEYWNDKKQ</sequence>